<evidence type="ECO:0000313" key="2">
    <source>
        <dbReference type="Proteomes" id="UP000282378"/>
    </source>
</evidence>
<protein>
    <submittedName>
        <fullName evidence="1">UvrD/REP helicase protein</fullName>
    </submittedName>
</protein>
<sequence length="110" mass="12294">MVSEVNGVRIELPWMIADKGQLHWIRAQTGIQYTLSQLRPMMLDINGSRRPSAKIYSIITDQHVMDGPSRQVASTSVYKMAQRFAAGDRSASRGRHCGRCAYLSICANIP</sequence>
<keyword evidence="1" id="KW-0347">Helicase</keyword>
<dbReference type="Proteomes" id="UP000282378">
    <property type="component" value="Unassembled WGS sequence"/>
</dbReference>
<reference evidence="1 2" key="1">
    <citation type="submission" date="2018-08" db="EMBL/GenBank/DDBJ databases">
        <title>Recombination of ecologically and evolutionarily significant loci maintains genetic cohesion in the Pseudomonas syringae species complex.</title>
        <authorList>
            <person name="Dillon M."/>
            <person name="Thakur S."/>
            <person name="Almeida R.N.D."/>
            <person name="Weir B.S."/>
            <person name="Guttman D.S."/>
        </authorList>
    </citation>
    <scope>NUCLEOTIDE SEQUENCE [LARGE SCALE GENOMIC DNA]</scope>
    <source>
        <strain evidence="1 2">88_10</strain>
    </source>
</reference>
<gene>
    <name evidence="1" type="ORF">APX70_06621</name>
</gene>
<keyword evidence="1" id="KW-0378">Hydrolase</keyword>
<keyword evidence="1" id="KW-0547">Nucleotide-binding</keyword>
<name>A0A3M2YWZ8_PSEYM</name>
<dbReference type="GO" id="GO:0004386">
    <property type="term" value="F:helicase activity"/>
    <property type="evidence" value="ECO:0007669"/>
    <property type="project" value="UniProtKB-KW"/>
</dbReference>
<dbReference type="EMBL" id="RBNL01002102">
    <property type="protein sequence ID" value="RML80441.1"/>
    <property type="molecule type" value="Genomic_DNA"/>
</dbReference>
<comment type="caution">
    <text evidence="1">The sequence shown here is derived from an EMBL/GenBank/DDBJ whole genome shotgun (WGS) entry which is preliminary data.</text>
</comment>
<evidence type="ECO:0000313" key="1">
    <source>
        <dbReference type="EMBL" id="RML80441.1"/>
    </source>
</evidence>
<proteinExistence type="predicted"/>
<dbReference type="AlphaFoldDB" id="A0A3M2YWZ8"/>
<accession>A0A3M2YWZ8</accession>
<organism evidence="1 2">
    <name type="scientific">Pseudomonas syringae pv. maculicola</name>
    <dbReference type="NCBI Taxonomy" id="59511"/>
    <lineage>
        <taxon>Bacteria</taxon>
        <taxon>Pseudomonadati</taxon>
        <taxon>Pseudomonadota</taxon>
        <taxon>Gammaproteobacteria</taxon>
        <taxon>Pseudomonadales</taxon>
        <taxon>Pseudomonadaceae</taxon>
        <taxon>Pseudomonas</taxon>
    </lineage>
</organism>
<keyword evidence="1" id="KW-0067">ATP-binding</keyword>